<dbReference type="GO" id="GO:0005524">
    <property type="term" value="F:ATP binding"/>
    <property type="evidence" value="ECO:0007669"/>
    <property type="project" value="UniProtKB-KW"/>
</dbReference>
<dbReference type="EMBL" id="ML014143">
    <property type="protein sequence ID" value="RKP02430.1"/>
    <property type="molecule type" value="Genomic_DNA"/>
</dbReference>
<keyword evidence="14" id="KW-1185">Reference proteome</keyword>
<dbReference type="CDD" id="cd18596">
    <property type="entry name" value="ABC_6TM_VMR1_D1_like"/>
    <property type="match status" value="1"/>
</dbReference>
<evidence type="ECO:0000256" key="3">
    <source>
        <dbReference type="ARBA" id="ARBA00022692"/>
    </source>
</evidence>
<feature type="domain" description="ABC transmembrane type-1" evidence="12">
    <location>
        <begin position="739"/>
        <end position="1071"/>
    </location>
</feature>
<feature type="transmembrane region" description="Helical" evidence="10">
    <location>
        <begin position="139"/>
        <end position="157"/>
    </location>
</feature>
<feature type="transmembrane region" description="Helical" evidence="10">
    <location>
        <begin position="339"/>
        <end position="359"/>
    </location>
</feature>
<gene>
    <name evidence="13" type="ORF">CXG81DRAFT_10769</name>
</gene>
<evidence type="ECO:0000313" key="13">
    <source>
        <dbReference type="EMBL" id="RKP02430.1"/>
    </source>
</evidence>
<dbReference type="GO" id="GO:0016020">
    <property type="term" value="C:membrane"/>
    <property type="evidence" value="ECO:0007669"/>
    <property type="project" value="UniProtKB-SubCell"/>
</dbReference>
<evidence type="ECO:0000259" key="12">
    <source>
        <dbReference type="PROSITE" id="PS50929"/>
    </source>
</evidence>
<comment type="subcellular location">
    <subcellularLocation>
        <location evidence="1">Membrane</location>
        <topology evidence="1">Multi-pass membrane protein</topology>
    </subcellularLocation>
</comment>
<dbReference type="Gene3D" id="3.40.50.300">
    <property type="entry name" value="P-loop containing nucleotide triphosphate hydrolases"/>
    <property type="match status" value="2"/>
</dbReference>
<dbReference type="Pfam" id="PF00005">
    <property type="entry name" value="ABC_tran"/>
    <property type="match status" value="2"/>
</dbReference>
<keyword evidence="7 10" id="KW-1133">Transmembrane helix</keyword>
<reference evidence="14" key="1">
    <citation type="journal article" date="2018" name="Nat. Microbiol.">
        <title>Leveraging single-cell genomics to expand the fungal tree of life.</title>
        <authorList>
            <person name="Ahrendt S.R."/>
            <person name="Quandt C.A."/>
            <person name="Ciobanu D."/>
            <person name="Clum A."/>
            <person name="Salamov A."/>
            <person name="Andreopoulos B."/>
            <person name="Cheng J.F."/>
            <person name="Woyke T."/>
            <person name="Pelin A."/>
            <person name="Henrissat B."/>
            <person name="Reynolds N.K."/>
            <person name="Benny G.L."/>
            <person name="Smith M.E."/>
            <person name="James T.Y."/>
            <person name="Grigoriev I.V."/>
        </authorList>
    </citation>
    <scope>NUCLEOTIDE SEQUENCE [LARGE SCALE GENOMIC DNA]</scope>
    <source>
        <strain evidence="14">ATCC 52028</strain>
    </source>
</reference>
<evidence type="ECO:0000256" key="7">
    <source>
        <dbReference type="ARBA" id="ARBA00022989"/>
    </source>
</evidence>
<dbReference type="FunFam" id="3.40.50.300:FF:000565">
    <property type="entry name" value="ABC bile acid transporter"/>
    <property type="match status" value="1"/>
</dbReference>
<evidence type="ECO:0000256" key="5">
    <source>
        <dbReference type="ARBA" id="ARBA00022741"/>
    </source>
</evidence>
<feature type="transmembrane region" description="Helical" evidence="10">
    <location>
        <begin position="1016"/>
        <end position="1037"/>
    </location>
</feature>
<dbReference type="GO" id="GO:0140359">
    <property type="term" value="F:ABC-type transporter activity"/>
    <property type="evidence" value="ECO:0007669"/>
    <property type="project" value="InterPro"/>
</dbReference>
<keyword evidence="3 10" id="KW-0812">Transmembrane</keyword>
<dbReference type="Gene3D" id="1.20.1560.10">
    <property type="entry name" value="ABC transporter type 1, transmembrane domain"/>
    <property type="match status" value="2"/>
</dbReference>
<evidence type="ECO:0000256" key="2">
    <source>
        <dbReference type="ARBA" id="ARBA00022448"/>
    </source>
</evidence>
<feature type="domain" description="ABC transporter" evidence="11">
    <location>
        <begin position="450"/>
        <end position="681"/>
    </location>
</feature>
<dbReference type="PANTHER" id="PTHR24223:SF353">
    <property type="entry name" value="ABC TRANSPORTER ATP-BINDING PROTEIN_PERMEASE VMR1-RELATED"/>
    <property type="match status" value="1"/>
</dbReference>
<feature type="region of interest" description="Disordered" evidence="9">
    <location>
        <begin position="687"/>
        <end position="712"/>
    </location>
</feature>
<keyword evidence="6" id="KW-0067">ATP-binding</keyword>
<keyword evidence="4" id="KW-0677">Repeat</keyword>
<protein>
    <recommendedName>
        <fullName evidence="15">P-loop containing nucleoside triphosphate hydrolase protein</fullName>
    </recommendedName>
</protein>
<evidence type="ECO:0008006" key="15">
    <source>
        <dbReference type="Google" id="ProtNLM"/>
    </source>
</evidence>
<dbReference type="STRING" id="1555241.A0A4P9XBD2"/>
<dbReference type="InterPro" id="IPR011527">
    <property type="entry name" value="ABC1_TM_dom"/>
</dbReference>
<dbReference type="SUPFAM" id="SSF52540">
    <property type="entry name" value="P-loop containing nucleoside triphosphate hydrolases"/>
    <property type="match status" value="2"/>
</dbReference>
<dbReference type="SUPFAM" id="SSF90123">
    <property type="entry name" value="ABC transporter transmembrane region"/>
    <property type="match status" value="2"/>
</dbReference>
<evidence type="ECO:0000259" key="11">
    <source>
        <dbReference type="PROSITE" id="PS50893"/>
    </source>
</evidence>
<dbReference type="PROSITE" id="PS50929">
    <property type="entry name" value="ABC_TM1F"/>
    <property type="match status" value="2"/>
</dbReference>
<dbReference type="InterPro" id="IPR050173">
    <property type="entry name" value="ABC_transporter_C-like"/>
</dbReference>
<feature type="domain" description="ABC transporter" evidence="11">
    <location>
        <begin position="1110"/>
        <end position="1363"/>
    </location>
</feature>
<feature type="transmembrane region" description="Helical" evidence="10">
    <location>
        <begin position="831"/>
        <end position="857"/>
    </location>
</feature>
<dbReference type="PROSITE" id="PS00211">
    <property type="entry name" value="ABC_TRANSPORTER_1"/>
    <property type="match status" value="2"/>
</dbReference>
<feature type="region of interest" description="Disordered" evidence="9">
    <location>
        <begin position="439"/>
        <end position="459"/>
    </location>
</feature>
<feature type="compositionally biased region" description="Low complexity" evidence="9">
    <location>
        <begin position="687"/>
        <end position="697"/>
    </location>
</feature>
<keyword evidence="2" id="KW-0813">Transport</keyword>
<dbReference type="SMART" id="SM00382">
    <property type="entry name" value="AAA"/>
    <property type="match status" value="2"/>
</dbReference>
<name>A0A4P9XBD2_9FUNG</name>
<dbReference type="PANTHER" id="PTHR24223">
    <property type="entry name" value="ATP-BINDING CASSETTE SUB-FAMILY C"/>
    <property type="match status" value="1"/>
</dbReference>
<dbReference type="PROSITE" id="PS50893">
    <property type="entry name" value="ABC_TRANSPORTER_2"/>
    <property type="match status" value="2"/>
</dbReference>
<feature type="transmembrane region" description="Helical" evidence="10">
    <location>
        <begin position="933"/>
        <end position="951"/>
    </location>
</feature>
<feature type="transmembrane region" description="Helical" evidence="10">
    <location>
        <begin position="102"/>
        <end position="127"/>
    </location>
</feature>
<evidence type="ECO:0000256" key="10">
    <source>
        <dbReference type="SAM" id="Phobius"/>
    </source>
</evidence>
<dbReference type="CDD" id="cd18604">
    <property type="entry name" value="ABC_6TM_VMR1_D2_like"/>
    <property type="match status" value="1"/>
</dbReference>
<dbReference type="InterPro" id="IPR003439">
    <property type="entry name" value="ABC_transporter-like_ATP-bd"/>
</dbReference>
<keyword evidence="8 10" id="KW-0472">Membrane</keyword>
<dbReference type="GO" id="GO:0016887">
    <property type="term" value="F:ATP hydrolysis activity"/>
    <property type="evidence" value="ECO:0007669"/>
    <property type="project" value="InterPro"/>
</dbReference>
<dbReference type="InterPro" id="IPR003593">
    <property type="entry name" value="AAA+_ATPase"/>
</dbReference>
<dbReference type="OrthoDB" id="6500128at2759"/>
<dbReference type="FunFam" id="3.40.50.300:FF:000997">
    <property type="entry name" value="Multidrug resistance-associated protein 1"/>
    <property type="match status" value="1"/>
</dbReference>
<proteinExistence type="predicted"/>
<dbReference type="CDD" id="cd03250">
    <property type="entry name" value="ABCC_MRP_domain1"/>
    <property type="match status" value="1"/>
</dbReference>
<sequence length="1390" mass="152671">MLLVVDAVQALVADAPRALADPTTTRPLSKEGAASLFSRVTFGWLNDLIRLGNARPLEEDDMWELLPDDRTRVVHQRYEAIVARRGRDPLVTNLFFGIRWHLLWQITCAFFTSFLTFAGPFFLNRIIVWTQTPDHDPRLGWAYLVALFVSAMVKSGLDGQMYFTGRRVGMRVRSIIMTEVYNKALRRATGGGADGSDKKAGDDSATGAGASLGKIVTLMSVDAERIRNLLSYSHRTVVQTPLSTLIAIAGLLSLLGWSAVVGLAVLAVTGPIGAWLGRLINRYQETLMTATDARISLTNEVLNGIRIVKYFSWEKHFTQLIMQARETELRYFLKLWGSYIGFSTIGYGGGLVVAFVTFMTYTLVAGHTLDAATAFTAITLLHQVSNLLAFLPHEIVELYKARVCIRRIQSYLRESELEQFQQPPAADALSHPRTAATLTGPRDALLPGDSDADDEQDGGHDQRFYLRDVTVRFPLGGLSVICGATGSGKSSLVLALLGEMRRLQGDIVLPAFDARHPEASQIAYVAQTAWLINATIRDNICFGEPYEPERYAAVIAACALTRDLETLEGGDLTEIGEKGVNVSGGQKQRISLARAAYSRARIVIMDDPLSAVDAPTARHLFRECIQGVLAGRTRILVSHAVSLVLPPADTAIVLKHGRIVASGPPSALVADPIADARLHEASSAAAAAAKPKSTATSQPSPPQQGTTLVTSEERATGSVKLSVYGTYFRAAGGRLWLTLFILGLWAIYFATFANDWWLKNWTDHVARGDIAPSMSASALGAPLRPAMTAGSPALAPFLSAAWAAMASAGDNNVSPSPPHEEPTYDGHTVQWYILIYGAFGLSVILIQSIETLVWLYGSLVASKRLHRELLQRVLGAPMRFFEITPIGRILNRFSKDIETIDNTVMDAIDHFAAMVLKTITVIVVITWVNPPFILAAAPVMVFAYLIAQMYLNTSRELKRLESVSRSPIYSQFSETLAGITTIRAYNASARFAATNARQIDVNHRSYFYNWTANRWLCLRTDIVAAMVVFCAGVAVVNNGIGPGWAGLMLSYALDFTDSLLWIVRMHAEMEMSMNSVERVQEYMQIEQEPPAIIPDSRPPPGWPMRGQIVVHDVSLRYADDQPDVLRHVSFTVEPGQKVAVVGRTGAGKSTLSLAFFRIIPLREGRIVIDDIDIGKIGLADLRSRLTIIPQDPVLFSGTLRSNMDPFDTHTDDDIMRALDEGCFLGSLQASASLLPSDADGDGDGDDASQPLAVSLDMAVSENGTNFSQGQRQLLCLSRALLHRSRIIFLDEATANVDYETDRRIQQTIRQRFQNGTLLCIAHRCNTIIDYDRVLVLDRGAVLEYDRPSTLLADPHSEFRRMCQETGEFDTLVEMAHQADRGRALRAGTSQ</sequence>
<evidence type="ECO:0000256" key="9">
    <source>
        <dbReference type="SAM" id="MobiDB-lite"/>
    </source>
</evidence>
<evidence type="ECO:0000256" key="4">
    <source>
        <dbReference type="ARBA" id="ARBA00022737"/>
    </source>
</evidence>
<dbReference type="Pfam" id="PF00664">
    <property type="entry name" value="ABC_membrane"/>
    <property type="match status" value="2"/>
</dbReference>
<accession>A0A4P9XBD2</accession>
<dbReference type="InterPro" id="IPR017871">
    <property type="entry name" value="ABC_transporter-like_CS"/>
</dbReference>
<dbReference type="InterPro" id="IPR027417">
    <property type="entry name" value="P-loop_NTPase"/>
</dbReference>
<evidence type="ECO:0000256" key="8">
    <source>
        <dbReference type="ARBA" id="ARBA00023136"/>
    </source>
</evidence>
<dbReference type="Proteomes" id="UP000274922">
    <property type="component" value="Unassembled WGS sequence"/>
</dbReference>
<evidence type="ECO:0000313" key="14">
    <source>
        <dbReference type="Proteomes" id="UP000274922"/>
    </source>
</evidence>
<dbReference type="CDD" id="cd03244">
    <property type="entry name" value="ABCC_MRP_domain2"/>
    <property type="match status" value="1"/>
</dbReference>
<feature type="domain" description="ABC transmembrane type-1" evidence="12">
    <location>
        <begin position="106"/>
        <end position="400"/>
    </location>
</feature>
<evidence type="ECO:0000256" key="1">
    <source>
        <dbReference type="ARBA" id="ARBA00004141"/>
    </source>
</evidence>
<dbReference type="InterPro" id="IPR036640">
    <property type="entry name" value="ABC1_TM_sf"/>
</dbReference>
<organism evidence="13 14">
    <name type="scientific">Caulochytrium protostelioides</name>
    <dbReference type="NCBI Taxonomy" id="1555241"/>
    <lineage>
        <taxon>Eukaryota</taxon>
        <taxon>Fungi</taxon>
        <taxon>Fungi incertae sedis</taxon>
        <taxon>Chytridiomycota</taxon>
        <taxon>Chytridiomycota incertae sedis</taxon>
        <taxon>Chytridiomycetes</taxon>
        <taxon>Caulochytriales</taxon>
        <taxon>Caulochytriaceae</taxon>
        <taxon>Caulochytrium</taxon>
    </lineage>
</organism>
<keyword evidence="5" id="KW-0547">Nucleotide-binding</keyword>
<feature type="transmembrane region" description="Helical" evidence="10">
    <location>
        <begin position="735"/>
        <end position="753"/>
    </location>
</feature>
<evidence type="ECO:0000256" key="6">
    <source>
        <dbReference type="ARBA" id="ARBA00022840"/>
    </source>
</evidence>